<organism evidence="5 6">
    <name type="scientific">Tessaracoccus palaemonis</name>
    <dbReference type="NCBI Taxonomy" id="2829499"/>
    <lineage>
        <taxon>Bacteria</taxon>
        <taxon>Bacillati</taxon>
        <taxon>Actinomycetota</taxon>
        <taxon>Actinomycetes</taxon>
        <taxon>Propionibacteriales</taxon>
        <taxon>Propionibacteriaceae</taxon>
        <taxon>Tessaracoccus</taxon>
    </lineage>
</organism>
<protein>
    <submittedName>
        <fullName evidence="5">Peptidoglycan-binding protein</fullName>
    </submittedName>
</protein>
<accession>A0ABX8SFL7</accession>
<keyword evidence="3" id="KW-0732">Signal</keyword>
<feature type="signal peptide" evidence="3">
    <location>
        <begin position="1"/>
        <end position="26"/>
    </location>
</feature>
<evidence type="ECO:0000256" key="3">
    <source>
        <dbReference type="SAM" id="SignalP"/>
    </source>
</evidence>
<keyword evidence="1" id="KW-0378">Hydrolase</keyword>
<feature type="compositionally biased region" description="Low complexity" evidence="2">
    <location>
        <begin position="356"/>
        <end position="371"/>
    </location>
</feature>
<dbReference type="PANTHER" id="PTHR33308">
    <property type="entry name" value="PEPTIDOGLYCAN HYDROLASE FLGJ"/>
    <property type="match status" value="1"/>
</dbReference>
<feature type="chain" id="PRO_5047074354" evidence="3">
    <location>
        <begin position="27"/>
        <end position="643"/>
    </location>
</feature>
<dbReference type="InterPro" id="IPR002477">
    <property type="entry name" value="Peptidoglycan-bd-like"/>
</dbReference>
<sequence length="643" mass="68964">MRFRPLKILLATTLVAGAIVALPNISAPEEADASTQTDFIAKLVKGAQTNEKNTGIPASVTIGMAALESGWGRSTMATTVPATKTADGKKYTVNTLFNIKCGTTASPYQTGCVPMKVNEYTSGGKEYYTVSKFRTYSSWTNSMLDYGRLLTSASRYSAAFSYTKYPDQFVTEVRKGGYATDPNYATKVISIMASYNLYQYNVNGGKAGYPWKTAQTSKTYPTTAIGATGPTVKTLQRLINLRTGTSLTIDGGFGTATQNAVRQFQAINHLTVDGKAGDQTWAALVGTVRSGNTGRLVEVMQYELRYEGYPLTANKKFDAATLAVVQTYQQAKGLTVDGVVGTKTWAKLLKTTTQLTSPPTSTTVSPPSTTTVSYKSLKEGDTGSTVKTLQRLLNARAGTKIAIDGLYGTTTVAGVKKFQKAKGLTQTGTMSNATWKALLPSLKKGATGTQVKILQYELRYSGFLTTINGRFDTTTVNAMKSYQKVKKISTTGGTGPRTWAALLATNSSVSVFPELERGDRGNDVRTLQRLLNARAGAKLTVDGIFGTGTQSAVKKYQKEKKLSQTGIVDTNTWSKLAPTLKKGSTNSGAVKALQYELRYAGYSISATGKFDTATITAVKKYQSAKKLSASGTVGVTMWKKLLG</sequence>
<dbReference type="SMART" id="SM00047">
    <property type="entry name" value="LYZ2"/>
    <property type="match status" value="1"/>
</dbReference>
<proteinExistence type="predicted"/>
<dbReference type="RefSeq" id="WP_219080814.1">
    <property type="nucleotide sequence ID" value="NZ_CP079216.1"/>
</dbReference>
<evidence type="ECO:0000313" key="5">
    <source>
        <dbReference type="EMBL" id="QXT62198.1"/>
    </source>
</evidence>
<dbReference type="InterPro" id="IPR002901">
    <property type="entry name" value="MGlyc_endo_b_GlcNAc-like_dom"/>
</dbReference>
<dbReference type="PANTHER" id="PTHR33308:SF9">
    <property type="entry name" value="PEPTIDOGLYCAN HYDROLASE FLGJ"/>
    <property type="match status" value="1"/>
</dbReference>
<dbReference type="EMBL" id="CP079216">
    <property type="protein sequence ID" value="QXT62198.1"/>
    <property type="molecule type" value="Genomic_DNA"/>
</dbReference>
<evidence type="ECO:0000256" key="1">
    <source>
        <dbReference type="ARBA" id="ARBA00022801"/>
    </source>
</evidence>
<feature type="domain" description="Mannosyl-glycoprotein endo-beta-N-acetylglucosamidase-like" evidence="4">
    <location>
        <begin position="28"/>
        <end position="201"/>
    </location>
</feature>
<feature type="region of interest" description="Disordered" evidence="2">
    <location>
        <begin position="356"/>
        <end position="376"/>
    </location>
</feature>
<dbReference type="InterPro" id="IPR051056">
    <property type="entry name" value="Glycosyl_Hydrolase_73"/>
</dbReference>
<dbReference type="Proteomes" id="UP000824504">
    <property type="component" value="Chromosome"/>
</dbReference>
<gene>
    <name evidence="5" type="ORF">KDB89_10535</name>
</gene>
<reference evidence="5 6" key="1">
    <citation type="submission" date="2021-07" db="EMBL/GenBank/DDBJ databases">
        <title>complete genome sequencing of Tessaracoccus sp.J1M15.</title>
        <authorList>
            <person name="Bae J.-W."/>
            <person name="Kim D.-y."/>
        </authorList>
    </citation>
    <scope>NUCLEOTIDE SEQUENCE [LARGE SCALE GENOMIC DNA]</scope>
    <source>
        <strain evidence="5 6">J1M15</strain>
    </source>
</reference>
<evidence type="ECO:0000313" key="6">
    <source>
        <dbReference type="Proteomes" id="UP000824504"/>
    </source>
</evidence>
<evidence type="ECO:0000256" key="2">
    <source>
        <dbReference type="SAM" id="MobiDB-lite"/>
    </source>
</evidence>
<evidence type="ECO:0000259" key="4">
    <source>
        <dbReference type="SMART" id="SM00047"/>
    </source>
</evidence>
<dbReference type="Pfam" id="PF01832">
    <property type="entry name" value="Glucosaminidase"/>
    <property type="match status" value="1"/>
</dbReference>
<name>A0ABX8SFL7_9ACTN</name>
<keyword evidence="6" id="KW-1185">Reference proteome</keyword>
<dbReference type="Pfam" id="PF01471">
    <property type="entry name" value="PG_binding_1"/>
    <property type="match status" value="6"/>
</dbReference>